<name>A0A3S4RGG8_PSEFL</name>
<dbReference type="EMBL" id="LR134300">
    <property type="protein sequence ID" value="VEE46738.1"/>
    <property type="molecule type" value="Genomic_DNA"/>
</dbReference>
<evidence type="ECO:0000313" key="2">
    <source>
        <dbReference type="EMBL" id="VEE46738.1"/>
    </source>
</evidence>
<accession>A0A3S4RGG8</accession>
<organism evidence="2 3">
    <name type="scientific">Pseudomonas fluorescens</name>
    <dbReference type="NCBI Taxonomy" id="294"/>
    <lineage>
        <taxon>Bacteria</taxon>
        <taxon>Pseudomonadati</taxon>
        <taxon>Pseudomonadota</taxon>
        <taxon>Gammaproteobacteria</taxon>
        <taxon>Pseudomonadales</taxon>
        <taxon>Pseudomonadaceae</taxon>
        <taxon>Pseudomonas</taxon>
    </lineage>
</organism>
<dbReference type="InterPro" id="IPR007487">
    <property type="entry name" value="ABC_transpt-TYRBP-like"/>
</dbReference>
<feature type="chain" id="PRO_5018695180" evidence="1">
    <location>
        <begin position="29"/>
        <end position="309"/>
    </location>
</feature>
<dbReference type="Proteomes" id="UP000278078">
    <property type="component" value="Chromosome"/>
</dbReference>
<protein>
    <submittedName>
        <fullName evidence="2">Putative ABC transporter substrate-binding protein</fullName>
    </submittedName>
</protein>
<reference evidence="2 3" key="1">
    <citation type="submission" date="2018-12" db="EMBL/GenBank/DDBJ databases">
        <authorList>
            <consortium name="Pathogen Informatics"/>
        </authorList>
    </citation>
    <scope>NUCLEOTIDE SEQUENCE [LARGE SCALE GENOMIC DNA]</scope>
    <source>
        <strain evidence="2 3">NCTC10783</strain>
    </source>
</reference>
<dbReference type="PANTHER" id="PTHR35271">
    <property type="entry name" value="ABC TRANSPORTER, SUBSTRATE-BINDING LIPOPROTEIN-RELATED"/>
    <property type="match status" value="1"/>
</dbReference>
<feature type="signal peptide" evidence="1">
    <location>
        <begin position="1"/>
        <end position="28"/>
    </location>
</feature>
<evidence type="ECO:0000313" key="3">
    <source>
        <dbReference type="Proteomes" id="UP000278078"/>
    </source>
</evidence>
<dbReference type="PANTHER" id="PTHR35271:SF1">
    <property type="entry name" value="ABC TRANSPORTER, SUBSTRATE-BINDING LIPOPROTEIN"/>
    <property type="match status" value="1"/>
</dbReference>
<sequence>MRRLRPARRAFQALLALVFCCLPHVGEAAQLVLVSANQGAAVNAFRDALAQRRPQDQVELRTPAALAEGMVFADDTRLLLLGPEALAWRLRQHRAPPTLALLLNRVDGQRLLPGANGHGGHGVGGLCVLWSDPPASRQLRLARLILPGIQRIGVLYGKDSEFLLDELRREARSQGLQLFVASSSGNDDPRPLQFLLGNSDLLLGIDDKQLYNSQSIKSLLLGSYAKNRALLGPTAAFVKAGSLASSYSDQEDWLDTLDELLGQAPRHWPLSLYPGHFKVLGNRQVARSLGIDLASDADLGRRLAEGEEP</sequence>
<dbReference type="AlphaFoldDB" id="A0A3S4RGG8"/>
<proteinExistence type="predicted"/>
<gene>
    <name evidence="2" type="ORF">NCTC10783_02608</name>
</gene>
<keyword evidence="1" id="KW-0732">Signal</keyword>
<evidence type="ECO:0000256" key="1">
    <source>
        <dbReference type="SAM" id="SignalP"/>
    </source>
</evidence>
<dbReference type="Gene3D" id="3.40.50.2300">
    <property type="match status" value="1"/>
</dbReference>